<proteinExistence type="predicted"/>
<feature type="compositionally biased region" description="Basic and acidic residues" evidence="1">
    <location>
        <begin position="1"/>
        <end position="14"/>
    </location>
</feature>
<reference evidence="2 3" key="1">
    <citation type="journal article" date="2012" name="Genome Biol.">
        <title>Genome and low-iron response of an oceanic diatom adapted to chronic iron limitation.</title>
        <authorList>
            <person name="Lommer M."/>
            <person name="Specht M."/>
            <person name="Roy A.S."/>
            <person name="Kraemer L."/>
            <person name="Andreson R."/>
            <person name="Gutowska M.A."/>
            <person name="Wolf J."/>
            <person name="Bergner S.V."/>
            <person name="Schilhabel M.B."/>
            <person name="Klostermeier U.C."/>
            <person name="Beiko R.G."/>
            <person name="Rosenstiel P."/>
            <person name="Hippler M."/>
            <person name="Laroche J."/>
        </authorList>
    </citation>
    <scope>NUCLEOTIDE SEQUENCE [LARGE SCALE GENOMIC DNA]</scope>
    <source>
        <strain evidence="2 3">CCMP1005</strain>
    </source>
</reference>
<protein>
    <submittedName>
        <fullName evidence="2">Uncharacterized protein</fullName>
    </submittedName>
</protein>
<feature type="compositionally biased region" description="Gly residues" evidence="1">
    <location>
        <begin position="36"/>
        <end position="45"/>
    </location>
</feature>
<feature type="region of interest" description="Disordered" evidence="1">
    <location>
        <begin position="1"/>
        <end position="113"/>
    </location>
</feature>
<evidence type="ECO:0000313" key="3">
    <source>
        <dbReference type="Proteomes" id="UP000266841"/>
    </source>
</evidence>
<gene>
    <name evidence="2" type="ORF">THAOC_05025</name>
</gene>
<comment type="caution">
    <text evidence="2">The sequence shown here is derived from an EMBL/GenBank/DDBJ whole genome shotgun (WGS) entry which is preliminary data.</text>
</comment>
<evidence type="ECO:0000256" key="1">
    <source>
        <dbReference type="SAM" id="MobiDB-lite"/>
    </source>
</evidence>
<dbReference type="Proteomes" id="UP000266841">
    <property type="component" value="Unassembled WGS sequence"/>
</dbReference>
<dbReference type="EMBL" id="AGNL01004571">
    <property type="protein sequence ID" value="EJK73356.1"/>
    <property type="molecule type" value="Genomic_DNA"/>
</dbReference>
<name>K0THY6_THAOC</name>
<evidence type="ECO:0000313" key="2">
    <source>
        <dbReference type="EMBL" id="EJK73356.1"/>
    </source>
</evidence>
<organism evidence="2 3">
    <name type="scientific">Thalassiosira oceanica</name>
    <name type="common">Marine diatom</name>
    <dbReference type="NCBI Taxonomy" id="159749"/>
    <lineage>
        <taxon>Eukaryota</taxon>
        <taxon>Sar</taxon>
        <taxon>Stramenopiles</taxon>
        <taxon>Ochrophyta</taxon>
        <taxon>Bacillariophyta</taxon>
        <taxon>Coscinodiscophyceae</taxon>
        <taxon>Thalassiosirophycidae</taxon>
        <taxon>Thalassiosirales</taxon>
        <taxon>Thalassiosiraceae</taxon>
        <taxon>Thalassiosira</taxon>
    </lineage>
</organism>
<dbReference type="AlphaFoldDB" id="K0THY6"/>
<sequence>MDERSPGEDGRTAADGRGGGAGRDRGGSRPSPPGIQPGGRTGTRGGGRRRPGRIPEDMWTGGGRESCRRPFLPQGGVKSEGRGPTSSPRGGDCGERGTHRESEDDLLPDPFRA</sequence>
<keyword evidence="3" id="KW-1185">Reference proteome</keyword>
<accession>K0THY6</accession>
<feature type="compositionally biased region" description="Basic and acidic residues" evidence="1">
    <location>
        <begin position="92"/>
        <end position="102"/>
    </location>
</feature>